<organism evidence="2 3">
    <name type="scientific">Novipirellula herctigrandis</name>
    <dbReference type="NCBI Taxonomy" id="2527986"/>
    <lineage>
        <taxon>Bacteria</taxon>
        <taxon>Pseudomonadati</taxon>
        <taxon>Planctomycetota</taxon>
        <taxon>Planctomycetia</taxon>
        <taxon>Pirellulales</taxon>
        <taxon>Pirellulaceae</taxon>
        <taxon>Novipirellula</taxon>
    </lineage>
</organism>
<keyword evidence="1" id="KW-0472">Membrane</keyword>
<comment type="caution">
    <text evidence="2">The sequence shown here is derived from an EMBL/GenBank/DDBJ whole genome shotgun (WGS) entry which is preliminary data.</text>
</comment>
<reference evidence="2 3" key="1">
    <citation type="submission" date="2019-02" db="EMBL/GenBank/DDBJ databases">
        <title>Deep-cultivation of Planctomycetes and their phenomic and genomic characterization uncovers novel biology.</title>
        <authorList>
            <person name="Wiegand S."/>
            <person name="Jogler M."/>
            <person name="Boedeker C."/>
            <person name="Pinto D."/>
            <person name="Vollmers J."/>
            <person name="Rivas-Marin E."/>
            <person name="Kohn T."/>
            <person name="Peeters S.H."/>
            <person name="Heuer A."/>
            <person name="Rast P."/>
            <person name="Oberbeckmann S."/>
            <person name="Bunk B."/>
            <person name="Jeske O."/>
            <person name="Meyerdierks A."/>
            <person name="Storesund J.E."/>
            <person name="Kallscheuer N."/>
            <person name="Luecker S."/>
            <person name="Lage O.M."/>
            <person name="Pohl T."/>
            <person name="Merkel B.J."/>
            <person name="Hornburger P."/>
            <person name="Mueller R.-W."/>
            <person name="Bruemmer F."/>
            <person name="Labrenz M."/>
            <person name="Spormann A.M."/>
            <person name="Op Den Camp H."/>
            <person name="Overmann J."/>
            <person name="Amann R."/>
            <person name="Jetten M.S.M."/>
            <person name="Mascher T."/>
            <person name="Medema M.H."/>
            <person name="Devos D.P."/>
            <person name="Kaster A.-K."/>
            <person name="Ovreas L."/>
            <person name="Rohde M."/>
            <person name="Galperin M.Y."/>
            <person name="Jogler C."/>
        </authorList>
    </citation>
    <scope>NUCLEOTIDE SEQUENCE [LARGE SCALE GENOMIC DNA]</scope>
    <source>
        <strain evidence="2 3">CA13</strain>
    </source>
</reference>
<dbReference type="OrthoDB" id="277040at2"/>
<accession>A0A5C5Z4A0</accession>
<dbReference type="RefSeq" id="WP_146397277.1">
    <property type="nucleotide sequence ID" value="NZ_SJPJ01000001.1"/>
</dbReference>
<sequence>MSESAKDRIATFVFIGLVVSLSIAVNPRRSLADALVVTRAMNASTIAEIFVEEEVVRVELEIGSDDVAAFKNLLPDELYEKLTGNDRLREERLAEFFERDFVIQAGDLVLSGKAAEITAGRRIVRDEITGDPLLLQPKDADWVLRTMLVYDLEQTPENLSIQPPSATSNTIASIGFVVYHKGVAVNDFRYLSRKELLDLDWSDPWYSKFQKSNLQRRYDAPAAAFLYVENFEVRKEIVIRPKDLQSWVDLGLEGKTKISASQRDDVRTKAAEYLATQTPLQVDGQTIAGTLDRVHFINRTLKTTGVVQPGTDIDLNIAMLGAIYVYPIESLPQNVTMQWQLFDDRISRVPCVATDEAGGMPWTLDPTDTMLVWKNFLKKPTVPAFMNVAPPERKTIGIPVFTLIGVLGFGLVWAFSASPKSRPVLSTLGVITLAGATGVFSPGPRVSLSVGRGIKMPNDDGKEIAFSLLHNIYRAFDYREKGIVYDVLERSASGDLLTDIYLDTRKSLTLASQGGARVKVKAIELSDCRATPNGTDSFVANCTWMVTGSVGHWGHLHQRTNQYQGELVIKAINGEWKIIEMELTDEQRI</sequence>
<proteinExistence type="predicted"/>
<gene>
    <name evidence="2" type="ORF">CA13_28250</name>
</gene>
<keyword evidence="1" id="KW-0812">Transmembrane</keyword>
<name>A0A5C5Z4A0_9BACT</name>
<evidence type="ECO:0000313" key="3">
    <source>
        <dbReference type="Proteomes" id="UP000315010"/>
    </source>
</evidence>
<keyword evidence="1" id="KW-1133">Transmembrane helix</keyword>
<protein>
    <submittedName>
        <fullName evidence="2">Uncharacterized protein</fullName>
    </submittedName>
</protein>
<dbReference type="EMBL" id="SJPJ01000001">
    <property type="protein sequence ID" value="TWT81373.1"/>
    <property type="molecule type" value="Genomic_DNA"/>
</dbReference>
<dbReference type="Proteomes" id="UP000315010">
    <property type="component" value="Unassembled WGS sequence"/>
</dbReference>
<evidence type="ECO:0000256" key="1">
    <source>
        <dbReference type="SAM" id="Phobius"/>
    </source>
</evidence>
<keyword evidence="3" id="KW-1185">Reference proteome</keyword>
<feature type="transmembrane region" description="Helical" evidence="1">
    <location>
        <begin position="396"/>
        <end position="415"/>
    </location>
</feature>
<evidence type="ECO:0000313" key="2">
    <source>
        <dbReference type="EMBL" id="TWT81373.1"/>
    </source>
</evidence>
<dbReference type="AlphaFoldDB" id="A0A5C5Z4A0"/>